<organism evidence="4 5">
    <name type="scientific">Bacillus timonensis</name>
    <dbReference type="NCBI Taxonomy" id="1033734"/>
    <lineage>
        <taxon>Bacteria</taxon>
        <taxon>Bacillati</taxon>
        <taxon>Bacillota</taxon>
        <taxon>Bacilli</taxon>
        <taxon>Bacillales</taxon>
        <taxon>Bacillaceae</taxon>
        <taxon>Bacillus</taxon>
    </lineage>
</organism>
<dbReference type="CDD" id="cd04586">
    <property type="entry name" value="CBS_pair_BON_assoc"/>
    <property type="match status" value="1"/>
</dbReference>
<evidence type="ECO:0000313" key="4">
    <source>
        <dbReference type="EMBL" id="THE10035.1"/>
    </source>
</evidence>
<proteinExistence type="predicted"/>
<keyword evidence="1 2" id="KW-0129">CBS domain</keyword>
<evidence type="ECO:0000259" key="3">
    <source>
        <dbReference type="PROSITE" id="PS51371"/>
    </source>
</evidence>
<dbReference type="InterPro" id="IPR046342">
    <property type="entry name" value="CBS_dom_sf"/>
</dbReference>
<keyword evidence="5" id="KW-1185">Reference proteome</keyword>
<dbReference type="PANTHER" id="PTHR43080:SF2">
    <property type="entry name" value="CBS DOMAIN-CONTAINING PROTEIN"/>
    <property type="match status" value="1"/>
</dbReference>
<accession>A0A4S3PLV7</accession>
<gene>
    <name evidence="4" type="ORF">E1I69_20095</name>
</gene>
<evidence type="ECO:0000256" key="2">
    <source>
        <dbReference type="PROSITE-ProRule" id="PRU00703"/>
    </source>
</evidence>
<dbReference type="Proteomes" id="UP000306477">
    <property type="component" value="Unassembled WGS sequence"/>
</dbReference>
<evidence type="ECO:0000256" key="1">
    <source>
        <dbReference type="ARBA" id="ARBA00023122"/>
    </source>
</evidence>
<dbReference type="SUPFAM" id="SSF54631">
    <property type="entry name" value="CBS-domain pair"/>
    <property type="match status" value="1"/>
</dbReference>
<feature type="domain" description="CBS" evidence="3">
    <location>
        <begin position="7"/>
        <end position="63"/>
    </location>
</feature>
<protein>
    <submittedName>
        <fullName evidence="4">CBS domain-containing protein</fullName>
    </submittedName>
</protein>
<dbReference type="SMART" id="SM00116">
    <property type="entry name" value="CBS"/>
    <property type="match status" value="2"/>
</dbReference>
<reference evidence="4 5" key="1">
    <citation type="journal article" date="2019" name="Indoor Air">
        <title>Impacts of indoor surface finishes on bacterial viability.</title>
        <authorList>
            <person name="Hu J."/>
            <person name="Maamar S.B."/>
            <person name="Glawe A.J."/>
            <person name="Gottel N."/>
            <person name="Gilbert J.A."/>
            <person name="Hartmann E.M."/>
        </authorList>
    </citation>
    <scope>NUCLEOTIDE SEQUENCE [LARGE SCALE GENOMIC DNA]</scope>
    <source>
        <strain evidence="4 5">AF060A6</strain>
    </source>
</reference>
<comment type="caution">
    <text evidence="4">The sequence shown here is derived from an EMBL/GenBank/DDBJ whole genome shotgun (WGS) entry which is preliminary data.</text>
</comment>
<sequence length="150" mass="17089">MQAQHIMKRDVITAKNTDTVQTVVEKFIQYGISGLPVIDNNDHIIGYISDGDIMRFIGKHKDIMINTFDYMAVIKDQDDYEERAKKLLELNVMEVAKTTVLKIAYNENVENIAAILGKKHIKKLPVERDGRLVGIISRGDVIRESFKSLL</sequence>
<feature type="domain" description="CBS" evidence="3">
    <location>
        <begin position="96"/>
        <end position="150"/>
    </location>
</feature>
<dbReference type="OrthoDB" id="9790355at2"/>
<dbReference type="AlphaFoldDB" id="A0A4S3PLV7"/>
<dbReference type="EMBL" id="SLUB01000055">
    <property type="protein sequence ID" value="THE10035.1"/>
    <property type="molecule type" value="Genomic_DNA"/>
</dbReference>
<name>A0A4S3PLV7_9BACI</name>
<dbReference type="Gene3D" id="3.10.580.10">
    <property type="entry name" value="CBS-domain"/>
    <property type="match status" value="1"/>
</dbReference>
<evidence type="ECO:0000313" key="5">
    <source>
        <dbReference type="Proteomes" id="UP000306477"/>
    </source>
</evidence>
<dbReference type="InterPro" id="IPR051257">
    <property type="entry name" value="Diverse_CBS-Domain"/>
</dbReference>
<dbReference type="PANTHER" id="PTHR43080">
    <property type="entry name" value="CBS DOMAIN-CONTAINING PROTEIN CBSX3, MITOCHONDRIAL"/>
    <property type="match status" value="1"/>
</dbReference>
<dbReference type="RefSeq" id="WP_136381341.1">
    <property type="nucleotide sequence ID" value="NZ_SLUB01000055.1"/>
</dbReference>
<dbReference type="STRING" id="1033734.GCA_000285535_00524"/>
<dbReference type="Pfam" id="PF00571">
    <property type="entry name" value="CBS"/>
    <property type="match status" value="2"/>
</dbReference>
<dbReference type="PROSITE" id="PS51371">
    <property type="entry name" value="CBS"/>
    <property type="match status" value="2"/>
</dbReference>
<dbReference type="InterPro" id="IPR000644">
    <property type="entry name" value="CBS_dom"/>
</dbReference>